<keyword evidence="2 7" id="KW-0689">Ribosomal protein</keyword>
<dbReference type="EMBL" id="CP003545">
    <property type="protein sequence ID" value="AFP84359.1"/>
    <property type="molecule type" value="Genomic_DNA"/>
</dbReference>
<name>J3Z2G2_CARRU</name>
<dbReference type="PATRIC" id="fig|1202540.3.peg.131"/>
<dbReference type="Gene3D" id="2.40.50.100">
    <property type="match status" value="1"/>
</dbReference>
<organism evidence="7 8">
    <name type="scientific">Candidatus Carsonella ruddii PC isolate NHV</name>
    <dbReference type="NCBI Taxonomy" id="1202540"/>
    <lineage>
        <taxon>Bacteria</taxon>
        <taxon>Pseudomonadati</taxon>
        <taxon>Pseudomonadota</taxon>
        <taxon>Gammaproteobacteria</taxon>
        <taxon>Oceanospirillales</taxon>
        <taxon>Halomonadaceae</taxon>
        <taxon>Zymobacter group</taxon>
        <taxon>Candidatus Carsonella</taxon>
    </lineage>
</organism>
<accession>J3Z2G2</accession>
<dbReference type="PANTHER" id="PTHR15893">
    <property type="entry name" value="RIBOSOMAL PROTEIN L27"/>
    <property type="match status" value="1"/>
</dbReference>
<comment type="similarity">
    <text evidence="1">Belongs to the bacterial ribosomal protein bL27 family.</text>
</comment>
<dbReference type="GO" id="GO:0006412">
    <property type="term" value="P:translation"/>
    <property type="evidence" value="ECO:0007669"/>
    <property type="project" value="InterPro"/>
</dbReference>
<dbReference type="AlphaFoldDB" id="J3Z2G2"/>
<evidence type="ECO:0000256" key="3">
    <source>
        <dbReference type="ARBA" id="ARBA00023274"/>
    </source>
</evidence>
<dbReference type="HOGENOM" id="CLU_095424_4_1_6"/>
<dbReference type="GO" id="GO:1990904">
    <property type="term" value="C:ribonucleoprotein complex"/>
    <property type="evidence" value="ECO:0007669"/>
    <property type="project" value="UniProtKB-KW"/>
</dbReference>
<evidence type="ECO:0000313" key="8">
    <source>
        <dbReference type="Proteomes" id="UP000003935"/>
    </source>
</evidence>
<dbReference type="GO" id="GO:0003735">
    <property type="term" value="F:structural constituent of ribosome"/>
    <property type="evidence" value="ECO:0007669"/>
    <property type="project" value="InterPro"/>
</dbReference>
<evidence type="ECO:0000256" key="1">
    <source>
        <dbReference type="ARBA" id="ARBA00010797"/>
    </source>
</evidence>
<dbReference type="Pfam" id="PF01016">
    <property type="entry name" value="Ribosomal_L27"/>
    <property type="match status" value="1"/>
</dbReference>
<dbReference type="KEGG" id="crv:A357_0160"/>
<dbReference type="OrthoDB" id="9803474at2"/>
<sequence length="84" mass="9550">MAQKKAGGSSKNGRDSISKRLGIKTFHNNFVKKSSLIIKQNGTKYLVGNNAYYSKNHSIHSNINGIVFFKRKKKKTYIIVKNVY</sequence>
<evidence type="ECO:0000256" key="4">
    <source>
        <dbReference type="ARBA" id="ARBA00035175"/>
    </source>
</evidence>
<dbReference type="STRING" id="1202540.A357_0160"/>
<dbReference type="PRINTS" id="PR00063">
    <property type="entry name" value="RIBOSOMALL27"/>
</dbReference>
<evidence type="ECO:0000256" key="2">
    <source>
        <dbReference type="ARBA" id="ARBA00022980"/>
    </source>
</evidence>
<proteinExistence type="inferred from homology"/>
<dbReference type="Proteomes" id="UP000003935">
    <property type="component" value="Chromosome"/>
</dbReference>
<dbReference type="InterPro" id="IPR001684">
    <property type="entry name" value="Ribosomal_bL27"/>
</dbReference>
<dbReference type="SUPFAM" id="SSF110324">
    <property type="entry name" value="Ribosomal L27 protein-like"/>
    <property type="match status" value="1"/>
</dbReference>
<evidence type="ECO:0000256" key="5">
    <source>
        <dbReference type="ARBA" id="ARBA00035477"/>
    </source>
</evidence>
<protein>
    <recommendedName>
        <fullName evidence="4">Large ribosomal subunit protein bL27</fullName>
    </recommendedName>
    <alternativeName>
        <fullName evidence="5">50S ribosomal protein L27</fullName>
    </alternativeName>
</protein>
<evidence type="ECO:0000256" key="6">
    <source>
        <dbReference type="SAM" id="MobiDB-lite"/>
    </source>
</evidence>
<dbReference type="RefSeq" id="WP_014887658.1">
    <property type="nucleotide sequence ID" value="NC_018418.1"/>
</dbReference>
<reference evidence="7 8" key="1">
    <citation type="journal article" date="2012" name="Mol. Biol. Evol.">
        <title>Genome reduction and co-evolution between the primary and secondary bacterial symbionts of psyllids.</title>
        <authorList>
            <person name="Sloan D.B."/>
            <person name="Moran N.A."/>
        </authorList>
    </citation>
    <scope>NUCLEOTIDE SEQUENCE [LARGE SCALE GENOMIC DNA]</scope>
    <source>
        <strain evidence="7 8">PC</strain>
    </source>
</reference>
<evidence type="ECO:0000313" key="7">
    <source>
        <dbReference type="EMBL" id="AFP84359.1"/>
    </source>
</evidence>
<keyword evidence="3" id="KW-0687">Ribonucleoprotein</keyword>
<dbReference type="PANTHER" id="PTHR15893:SF0">
    <property type="entry name" value="LARGE RIBOSOMAL SUBUNIT PROTEIN BL27M"/>
    <property type="match status" value="1"/>
</dbReference>
<feature type="region of interest" description="Disordered" evidence="6">
    <location>
        <begin position="1"/>
        <end position="20"/>
    </location>
</feature>
<gene>
    <name evidence="7" type="primary">rpmA</name>
    <name evidence="7" type="ORF">A357_0160</name>
</gene>
<dbReference type="GO" id="GO:0005840">
    <property type="term" value="C:ribosome"/>
    <property type="evidence" value="ECO:0007669"/>
    <property type="project" value="UniProtKB-KW"/>
</dbReference>